<dbReference type="SUPFAM" id="SSF51261">
    <property type="entry name" value="Duplicated hybrid motif"/>
    <property type="match status" value="2"/>
</dbReference>
<organism evidence="2 3">
    <name type="scientific">candidate division WWE3 bacterium RIFOXYD1_FULL_39_9</name>
    <dbReference type="NCBI Taxonomy" id="1802649"/>
    <lineage>
        <taxon>Bacteria</taxon>
        <taxon>Katanobacteria</taxon>
    </lineage>
</organism>
<dbReference type="Gene3D" id="2.70.70.10">
    <property type="entry name" value="Glucose Permease (Domain IIA)"/>
    <property type="match status" value="1"/>
</dbReference>
<feature type="coiled-coil region" evidence="1">
    <location>
        <begin position="186"/>
        <end position="262"/>
    </location>
</feature>
<dbReference type="EMBL" id="MEWG01000005">
    <property type="protein sequence ID" value="OGC78234.1"/>
    <property type="molecule type" value="Genomic_DNA"/>
</dbReference>
<dbReference type="CDD" id="cd12797">
    <property type="entry name" value="M23_peptidase"/>
    <property type="match status" value="2"/>
</dbReference>
<feature type="coiled-coil region" evidence="1">
    <location>
        <begin position="35"/>
        <end position="125"/>
    </location>
</feature>
<dbReference type="Gene3D" id="6.10.250.3150">
    <property type="match status" value="1"/>
</dbReference>
<comment type="caution">
    <text evidence="2">The sequence shown here is derived from an EMBL/GenBank/DDBJ whole genome shotgun (WGS) entry which is preliminary data.</text>
</comment>
<sequence length="420" mass="48170">MKKVLYIPLILIMIAMFSVINTVDVKTVWAQDTQDTVNKEEIEDLEDKIDKYEEKLEELKGKASTLANEIEYMNSQISLTELRIRNSISKIAQTNEDIEKLTGDINDLQNRISKLQDAMEYQRKVLASRLRERYKSRETSAVVVLFGSDTVNELILKAEYLKHMEIQDNKIIDEMDKTKTAYSNQKDLFEEKKDEEVALKKQLEVEKANLDNNRAALVNQKSEKNRLLEVTQNDEEKYQKLLEEARRELNQILGAVGVLKNQEARKVKKGEIIGIQGNTGYSSGDHLHFGVYKYSSFEDIDGWNWYYSNYVDPSKKLSSKTVYWDTGCESAGNKKVGSGNWTWPISNPTVSQGFGHTCWSNIYYGGKVHPAYDMYGSYGSPVYAVADGDAFFCKNCLGDGANGVFIFHDDDYMTVYWHLR</sequence>
<protein>
    <recommendedName>
        <fullName evidence="4">Peptidase M23 domain-containing protein</fullName>
    </recommendedName>
</protein>
<accession>A0A1F4X989</accession>
<dbReference type="AlphaFoldDB" id="A0A1F4X989"/>
<dbReference type="GO" id="GO:0004222">
    <property type="term" value="F:metalloendopeptidase activity"/>
    <property type="evidence" value="ECO:0007669"/>
    <property type="project" value="TreeGrafter"/>
</dbReference>
<keyword evidence="1" id="KW-0175">Coiled coil</keyword>
<dbReference type="InterPro" id="IPR011055">
    <property type="entry name" value="Dup_hybrid_motif"/>
</dbReference>
<reference evidence="2 3" key="1">
    <citation type="journal article" date="2016" name="Nat. Commun.">
        <title>Thousands of microbial genomes shed light on interconnected biogeochemical processes in an aquifer system.</title>
        <authorList>
            <person name="Anantharaman K."/>
            <person name="Brown C.T."/>
            <person name="Hug L.A."/>
            <person name="Sharon I."/>
            <person name="Castelle C.J."/>
            <person name="Probst A.J."/>
            <person name="Thomas B.C."/>
            <person name="Singh A."/>
            <person name="Wilkins M.J."/>
            <person name="Karaoz U."/>
            <person name="Brodie E.L."/>
            <person name="Williams K.H."/>
            <person name="Hubbard S.S."/>
            <person name="Banfield J.F."/>
        </authorList>
    </citation>
    <scope>NUCLEOTIDE SEQUENCE [LARGE SCALE GENOMIC DNA]</scope>
</reference>
<evidence type="ECO:0008006" key="4">
    <source>
        <dbReference type="Google" id="ProtNLM"/>
    </source>
</evidence>
<evidence type="ECO:0000313" key="3">
    <source>
        <dbReference type="Proteomes" id="UP000176815"/>
    </source>
</evidence>
<evidence type="ECO:0000313" key="2">
    <source>
        <dbReference type="EMBL" id="OGC78234.1"/>
    </source>
</evidence>
<dbReference type="PANTHER" id="PTHR21666">
    <property type="entry name" value="PEPTIDASE-RELATED"/>
    <property type="match status" value="1"/>
</dbReference>
<dbReference type="Proteomes" id="UP000176815">
    <property type="component" value="Unassembled WGS sequence"/>
</dbReference>
<gene>
    <name evidence="2" type="ORF">A2619_02725</name>
</gene>
<dbReference type="PANTHER" id="PTHR21666:SF270">
    <property type="entry name" value="MUREIN HYDROLASE ACTIVATOR ENVC"/>
    <property type="match status" value="1"/>
</dbReference>
<evidence type="ECO:0000256" key="1">
    <source>
        <dbReference type="SAM" id="Coils"/>
    </source>
</evidence>
<name>A0A1F4X989_UNCKA</name>
<dbReference type="InterPro" id="IPR050570">
    <property type="entry name" value="Cell_wall_metabolism_enzyme"/>
</dbReference>
<proteinExistence type="predicted"/>